<dbReference type="GeneID" id="24266258"/>
<keyword evidence="2" id="KW-0472">Membrane</keyword>
<reference evidence="3 4" key="1">
    <citation type="submission" date="2014-03" db="EMBL/GenBank/DDBJ databases">
        <title>The Genome Sequence of Plasmodium fragile nilgiri.</title>
        <authorList>
            <consortium name="The Broad Institute Genomics Platform"/>
            <consortium name="The Broad Institute Genome Sequencing Center for Infectious Disease"/>
            <person name="Neafsey D."/>
            <person name="Duraisingh M."/>
            <person name="Young S.K."/>
            <person name="Zeng Q."/>
            <person name="Gargeya S."/>
            <person name="Abouelleil A."/>
            <person name="Alvarado L."/>
            <person name="Chapman S.B."/>
            <person name="Gainer-Dewar J."/>
            <person name="Goldberg J."/>
            <person name="Griggs A."/>
            <person name="Gujja S."/>
            <person name="Hansen M."/>
            <person name="Howarth C."/>
            <person name="Imamovic A."/>
            <person name="Larimer J."/>
            <person name="Pearson M."/>
            <person name="Poon T.W."/>
            <person name="Priest M."/>
            <person name="Roberts A."/>
            <person name="Saif S."/>
            <person name="Shea T."/>
            <person name="Sykes S."/>
            <person name="Wortman J."/>
            <person name="Nusbaum C."/>
            <person name="Birren B."/>
        </authorList>
    </citation>
    <scope>NUCLEOTIDE SEQUENCE [LARGE SCALE GENOMIC DNA]</scope>
    <source>
        <strain evidence="4">nilgiri</strain>
    </source>
</reference>
<dbReference type="EMBL" id="KQ001652">
    <property type="protein sequence ID" value="KJP89284.1"/>
    <property type="molecule type" value="Genomic_DNA"/>
</dbReference>
<evidence type="ECO:0000256" key="2">
    <source>
        <dbReference type="SAM" id="Phobius"/>
    </source>
</evidence>
<evidence type="ECO:0000313" key="4">
    <source>
        <dbReference type="Proteomes" id="UP000054561"/>
    </source>
</evidence>
<accession>A0A0D9QQE7</accession>
<evidence type="ECO:0000313" key="3">
    <source>
        <dbReference type="EMBL" id="KJP89284.1"/>
    </source>
</evidence>
<feature type="compositionally biased region" description="Polar residues" evidence="1">
    <location>
        <begin position="1"/>
        <end position="17"/>
    </location>
</feature>
<protein>
    <submittedName>
        <fullName evidence="3">Uncharacterized protein</fullName>
    </submittedName>
</protein>
<keyword evidence="2" id="KW-1133">Transmembrane helix</keyword>
<evidence type="ECO:0000256" key="1">
    <source>
        <dbReference type="SAM" id="MobiDB-lite"/>
    </source>
</evidence>
<gene>
    <name evidence="3" type="ORF">AK88_00944</name>
</gene>
<organism evidence="3 4">
    <name type="scientific">Plasmodium fragile</name>
    <dbReference type="NCBI Taxonomy" id="5857"/>
    <lineage>
        <taxon>Eukaryota</taxon>
        <taxon>Sar</taxon>
        <taxon>Alveolata</taxon>
        <taxon>Apicomplexa</taxon>
        <taxon>Aconoidasida</taxon>
        <taxon>Haemosporida</taxon>
        <taxon>Plasmodiidae</taxon>
        <taxon>Plasmodium</taxon>
        <taxon>Plasmodium (Plasmodium)</taxon>
    </lineage>
</organism>
<feature type="transmembrane region" description="Helical" evidence="2">
    <location>
        <begin position="65"/>
        <end position="83"/>
    </location>
</feature>
<keyword evidence="2" id="KW-0812">Transmembrane</keyword>
<sequence length="114" mass="13585">MYSGNNSDKSDQTTQYHSEYEETEEIRDTYEIPPNPTMINLTGVHDQRPNILQQLGINNKTLRQILINMLVYVFAILISLQIWDYMSQRKCHYYKDLLLRLVRYQSHMNDANLD</sequence>
<proteinExistence type="predicted"/>
<feature type="region of interest" description="Disordered" evidence="1">
    <location>
        <begin position="1"/>
        <end position="34"/>
    </location>
</feature>
<dbReference type="Proteomes" id="UP000054561">
    <property type="component" value="Unassembled WGS sequence"/>
</dbReference>
<keyword evidence="4" id="KW-1185">Reference proteome</keyword>
<dbReference type="VEuPathDB" id="PlasmoDB:AK88_00944"/>
<dbReference type="OrthoDB" id="380091at2759"/>
<dbReference type="AlphaFoldDB" id="A0A0D9QQE7"/>
<name>A0A0D9QQE7_PLAFR</name>
<dbReference type="RefSeq" id="XP_012334011.1">
    <property type="nucleotide sequence ID" value="XM_012478588.1"/>
</dbReference>
<dbReference type="OMA" id="YQSHMND"/>